<reference evidence="7" key="1">
    <citation type="submission" date="2025-05" db="UniProtKB">
        <authorList>
            <consortium name="EnsemblMetazoa"/>
        </authorList>
    </citation>
    <scope>IDENTIFICATION</scope>
</reference>
<name>A0ABM5JQD3_DIAVI</name>
<sequence length="119" mass="13906">MASSAGVYKRILSLLEKWPVDKNKLGGRDIGEHLRHYINTSYKENKFETNHSYWDKQYLAIQRLVNNTHKNKYKRTLNTSATGLTAEQCNIALSNEYLDEVNQKEQSFFRKLISIKPDP</sequence>
<organism evidence="7 8">
    <name type="scientific">Diabrotica virgifera virgifera</name>
    <name type="common">western corn rootworm</name>
    <dbReference type="NCBI Taxonomy" id="50390"/>
    <lineage>
        <taxon>Eukaryota</taxon>
        <taxon>Metazoa</taxon>
        <taxon>Ecdysozoa</taxon>
        <taxon>Arthropoda</taxon>
        <taxon>Hexapoda</taxon>
        <taxon>Insecta</taxon>
        <taxon>Pterygota</taxon>
        <taxon>Neoptera</taxon>
        <taxon>Endopterygota</taxon>
        <taxon>Coleoptera</taxon>
        <taxon>Polyphaga</taxon>
        <taxon>Cucujiformia</taxon>
        <taxon>Chrysomeloidea</taxon>
        <taxon>Chrysomelidae</taxon>
        <taxon>Galerucinae</taxon>
        <taxon>Diabroticina</taxon>
        <taxon>Diabroticites</taxon>
        <taxon>Diabrotica</taxon>
    </lineage>
</organism>
<keyword evidence="3" id="KW-0496">Mitochondrion</keyword>
<evidence type="ECO:0000256" key="4">
    <source>
        <dbReference type="ARBA" id="ARBA00023271"/>
    </source>
</evidence>
<proteinExistence type="predicted"/>
<dbReference type="Proteomes" id="UP001652700">
    <property type="component" value="Unplaced"/>
</dbReference>
<dbReference type="RefSeq" id="XP_050500148.1">
    <property type="nucleotide sequence ID" value="XM_050644191.1"/>
</dbReference>
<evidence type="ECO:0000256" key="2">
    <source>
        <dbReference type="ARBA" id="ARBA00022946"/>
    </source>
</evidence>
<dbReference type="GeneID" id="126880368"/>
<keyword evidence="2" id="KW-0809">Transit peptide</keyword>
<evidence type="ECO:0000313" key="7">
    <source>
        <dbReference type="EnsemblMetazoa" id="XP_050500148.1"/>
    </source>
</evidence>
<protein>
    <recommendedName>
        <fullName evidence="6">Mitochondrial nucleoid factor 1</fullName>
    </recommendedName>
    <alternativeName>
        <fullName evidence="5">Mitochondrial protein M19</fullName>
    </alternativeName>
</protein>
<evidence type="ECO:0000256" key="6">
    <source>
        <dbReference type="ARBA" id="ARBA00032983"/>
    </source>
</evidence>
<keyword evidence="4" id="KW-1135">Mitochondrion nucleoid</keyword>
<dbReference type="PANTHER" id="PTHR34260">
    <property type="entry name" value="UBIQUINOL-CYTOCHROME-C REDUCTASE COMPLEX ASSEMBLY FACTOR 2"/>
    <property type="match status" value="1"/>
</dbReference>
<dbReference type="PANTHER" id="PTHR34260:SF1">
    <property type="entry name" value="UBIQUINOL-CYTOCHROME-C REDUCTASE COMPLEX ASSEMBLY FACTOR 2"/>
    <property type="match status" value="1"/>
</dbReference>
<comment type="subcellular location">
    <subcellularLocation>
        <location evidence="1">Mitochondrion matrix</location>
        <location evidence="1">Mitochondrion nucleoid</location>
    </subcellularLocation>
</comment>
<evidence type="ECO:0000313" key="8">
    <source>
        <dbReference type="Proteomes" id="UP001652700"/>
    </source>
</evidence>
<dbReference type="InterPro" id="IPR037698">
    <property type="entry name" value="UQCC2"/>
</dbReference>
<evidence type="ECO:0000256" key="1">
    <source>
        <dbReference type="ARBA" id="ARBA00004436"/>
    </source>
</evidence>
<evidence type="ECO:0000256" key="5">
    <source>
        <dbReference type="ARBA" id="ARBA00031206"/>
    </source>
</evidence>
<dbReference type="Pfam" id="PF20180">
    <property type="entry name" value="UQCC2_CBP6"/>
    <property type="match status" value="1"/>
</dbReference>
<evidence type="ECO:0000256" key="3">
    <source>
        <dbReference type="ARBA" id="ARBA00023128"/>
    </source>
</evidence>
<dbReference type="EnsemblMetazoa" id="XM_050644191.1">
    <property type="protein sequence ID" value="XP_050500148.1"/>
    <property type="gene ID" value="LOC126880368"/>
</dbReference>
<keyword evidence="8" id="KW-1185">Reference proteome</keyword>
<accession>A0ABM5JQD3</accession>